<comment type="caution">
    <text evidence="3">The sequence shown here is derived from an EMBL/GenBank/DDBJ whole genome shotgun (WGS) entry which is preliminary data.</text>
</comment>
<gene>
    <name evidence="3" type="ORF">Plil01_000589200</name>
</gene>
<dbReference type="OrthoDB" id="165739at2759"/>
<dbReference type="AlphaFoldDB" id="A0A9W6WTV7"/>
<reference evidence="3" key="1">
    <citation type="submission" date="2023-04" db="EMBL/GenBank/DDBJ databases">
        <title>Phytophthora lilii NBRC 32176.</title>
        <authorList>
            <person name="Ichikawa N."/>
            <person name="Sato H."/>
            <person name="Tonouchi N."/>
        </authorList>
    </citation>
    <scope>NUCLEOTIDE SEQUENCE</scope>
    <source>
        <strain evidence="3">NBRC 32176</strain>
    </source>
</reference>
<dbReference type="InterPro" id="IPR002200">
    <property type="entry name" value="Elicitin"/>
</dbReference>
<evidence type="ECO:0000313" key="4">
    <source>
        <dbReference type="Proteomes" id="UP001165083"/>
    </source>
</evidence>
<feature type="region of interest" description="Disordered" evidence="1">
    <location>
        <begin position="310"/>
        <end position="339"/>
    </location>
</feature>
<feature type="signal peptide" evidence="2">
    <location>
        <begin position="1"/>
        <end position="22"/>
    </location>
</feature>
<evidence type="ECO:0000313" key="3">
    <source>
        <dbReference type="EMBL" id="GMF16507.1"/>
    </source>
</evidence>
<name>A0A9W6WTV7_9STRA</name>
<dbReference type="Proteomes" id="UP001165083">
    <property type="component" value="Unassembled WGS sequence"/>
</dbReference>
<feature type="chain" id="PRO_5040997602" evidence="2">
    <location>
        <begin position="23"/>
        <end position="363"/>
    </location>
</feature>
<feature type="compositionally biased region" description="Polar residues" evidence="1">
    <location>
        <begin position="320"/>
        <end position="339"/>
    </location>
</feature>
<protein>
    <submittedName>
        <fullName evidence="3">Unnamed protein product</fullName>
    </submittedName>
</protein>
<evidence type="ECO:0000256" key="2">
    <source>
        <dbReference type="SAM" id="SignalP"/>
    </source>
</evidence>
<feature type="compositionally biased region" description="Low complexity" evidence="1">
    <location>
        <begin position="310"/>
        <end position="319"/>
    </location>
</feature>
<keyword evidence="2" id="KW-0732">Signal</keyword>
<sequence>MKQSLLSLLPIVLTILRAEVYAAACTDEEDQAISSAYTTAASTSECSDYSVSDLLITIMPPCSATACVSIVKQLAESIPNCTTGSISEKDLLLNSIEICATPAPIPVSTASSTNCTSSQAEDTFNAFYEAANGTCASSTTIEAYSIIVDTPCISPCATAVQQCQPCLAALQLPMKTFALIAVLAAATLDWTMVQAAECSADDLDTISTVYGSAMTEGTAACPDMTSATDATATDYCANSDCMKFMSDMLDQLPDCSSGGVNLKEGLQAALDYCESGTADTSDIFTDTSSSAAFASASSSALATASSSSSSLLRTSAPSTDSTSDKVTANTIPPATGSSDASSISLTFATTAISAATMVFTVAL</sequence>
<proteinExistence type="predicted"/>
<accession>A0A9W6WTV7</accession>
<organism evidence="3 4">
    <name type="scientific">Phytophthora lilii</name>
    <dbReference type="NCBI Taxonomy" id="2077276"/>
    <lineage>
        <taxon>Eukaryota</taxon>
        <taxon>Sar</taxon>
        <taxon>Stramenopiles</taxon>
        <taxon>Oomycota</taxon>
        <taxon>Peronosporomycetes</taxon>
        <taxon>Peronosporales</taxon>
        <taxon>Peronosporaceae</taxon>
        <taxon>Phytophthora</taxon>
    </lineage>
</organism>
<dbReference type="EMBL" id="BSXW01000253">
    <property type="protein sequence ID" value="GMF16507.1"/>
    <property type="molecule type" value="Genomic_DNA"/>
</dbReference>
<dbReference type="SMART" id="SM01187">
    <property type="entry name" value="Elicitin"/>
    <property type="match status" value="2"/>
</dbReference>
<evidence type="ECO:0000256" key="1">
    <source>
        <dbReference type="SAM" id="MobiDB-lite"/>
    </source>
</evidence>
<keyword evidence="4" id="KW-1185">Reference proteome</keyword>
<dbReference type="GO" id="GO:0005576">
    <property type="term" value="C:extracellular region"/>
    <property type="evidence" value="ECO:0007669"/>
    <property type="project" value="InterPro"/>
</dbReference>